<sequence length="532" mass="58387">MIRLSKLGSIASSIFALVNRTPYDILRALEVGQGLIANIAMQLHSGTHQVNQEDNKGWTKFFELQVGITAAFDCINQSSPDVESDPDEYLKKSVYLKQLSDEFDIMLFGKKQFEPRPLFGVDHLETWQIRMSLDDSDILSVSDKGPVVCFNTSSVGSHAIIIDEGGPRTVPLPHLLLKDVERYANTNIRLNGTGRPGKQSSVKIDGVTQVVDPVSTTKTMKQIMEWLWDAAVKPVLEAMGIFRAEKKMKGLRLSPSKARDMPTVWWVGSGLMSHLPLHAAGYHSASSTENTCSHVVSSYMPSLKALLFSRGQTEVPWGLLNTGSQDPVPNVVVVEMPTTPGEDRLDTEAEGLAIRQHVGTRASVEVLRSPSSKIVLEKLKNCSIAHFACHGKAVSEDPTRNALLLVSNGRVDELRVEDVQRLSHCGAQLAYLAACSTASTKDRVLVNETVHLATAFQLAGFRHVIGTLWETYDKSASSISANFYKQLMQIVGSQGYYASDVACVLHDATMEYRAEVGGESITHWAPFVHVGP</sequence>
<dbReference type="Pfam" id="PF12770">
    <property type="entry name" value="CHAT"/>
    <property type="match status" value="1"/>
</dbReference>
<name>A0A9P4Q0A0_9PEZI</name>
<dbReference type="AlphaFoldDB" id="A0A9P4Q0A0"/>
<accession>A0A9P4Q0A0</accession>
<evidence type="ECO:0000313" key="2">
    <source>
        <dbReference type="EMBL" id="KAF2717110.1"/>
    </source>
</evidence>
<evidence type="ECO:0000259" key="1">
    <source>
        <dbReference type="Pfam" id="PF12770"/>
    </source>
</evidence>
<evidence type="ECO:0000313" key="3">
    <source>
        <dbReference type="Proteomes" id="UP000799441"/>
    </source>
</evidence>
<keyword evidence="3" id="KW-1185">Reference proteome</keyword>
<dbReference type="InterPro" id="IPR024983">
    <property type="entry name" value="CHAT_dom"/>
</dbReference>
<comment type="caution">
    <text evidence="2">The sequence shown here is derived from an EMBL/GenBank/DDBJ whole genome shotgun (WGS) entry which is preliminary data.</text>
</comment>
<reference evidence="2" key="1">
    <citation type="journal article" date="2020" name="Stud. Mycol.">
        <title>101 Dothideomycetes genomes: a test case for predicting lifestyles and emergence of pathogens.</title>
        <authorList>
            <person name="Haridas S."/>
            <person name="Albert R."/>
            <person name="Binder M."/>
            <person name="Bloem J."/>
            <person name="Labutti K."/>
            <person name="Salamov A."/>
            <person name="Andreopoulos B."/>
            <person name="Baker S."/>
            <person name="Barry K."/>
            <person name="Bills G."/>
            <person name="Bluhm B."/>
            <person name="Cannon C."/>
            <person name="Castanera R."/>
            <person name="Culley D."/>
            <person name="Daum C."/>
            <person name="Ezra D."/>
            <person name="Gonzalez J."/>
            <person name="Henrissat B."/>
            <person name="Kuo A."/>
            <person name="Liang C."/>
            <person name="Lipzen A."/>
            <person name="Lutzoni F."/>
            <person name="Magnuson J."/>
            <person name="Mondo S."/>
            <person name="Nolan M."/>
            <person name="Ohm R."/>
            <person name="Pangilinan J."/>
            <person name="Park H.-J."/>
            <person name="Ramirez L."/>
            <person name="Alfaro M."/>
            <person name="Sun H."/>
            <person name="Tritt A."/>
            <person name="Yoshinaga Y."/>
            <person name="Zwiers L.-H."/>
            <person name="Turgeon B."/>
            <person name="Goodwin S."/>
            <person name="Spatafora J."/>
            <person name="Crous P."/>
            <person name="Grigoriev I."/>
        </authorList>
    </citation>
    <scope>NUCLEOTIDE SEQUENCE</scope>
    <source>
        <strain evidence="2">CBS 116435</strain>
    </source>
</reference>
<organism evidence="2 3">
    <name type="scientific">Polychaeton citri CBS 116435</name>
    <dbReference type="NCBI Taxonomy" id="1314669"/>
    <lineage>
        <taxon>Eukaryota</taxon>
        <taxon>Fungi</taxon>
        <taxon>Dikarya</taxon>
        <taxon>Ascomycota</taxon>
        <taxon>Pezizomycotina</taxon>
        <taxon>Dothideomycetes</taxon>
        <taxon>Dothideomycetidae</taxon>
        <taxon>Capnodiales</taxon>
        <taxon>Capnodiaceae</taxon>
        <taxon>Polychaeton</taxon>
    </lineage>
</organism>
<protein>
    <recommendedName>
        <fullName evidence="1">CHAT domain-containing protein</fullName>
    </recommendedName>
</protein>
<dbReference type="Proteomes" id="UP000799441">
    <property type="component" value="Unassembled WGS sequence"/>
</dbReference>
<feature type="domain" description="CHAT" evidence="1">
    <location>
        <begin position="223"/>
        <end position="531"/>
    </location>
</feature>
<proteinExistence type="predicted"/>
<gene>
    <name evidence="2" type="ORF">K431DRAFT_288857</name>
</gene>
<dbReference type="EMBL" id="MU003852">
    <property type="protein sequence ID" value="KAF2717110.1"/>
    <property type="molecule type" value="Genomic_DNA"/>
</dbReference>
<dbReference type="OrthoDB" id="9991317at2759"/>